<name>A0AAE3GR42_9CYAN</name>
<dbReference type="RefSeq" id="WP_254011114.1">
    <property type="nucleotide sequence ID" value="NZ_JAMZMM010000049.1"/>
</dbReference>
<organism evidence="1 2">
    <name type="scientific">Limnofasciculus baicalensis BBK-W-15</name>
    <dbReference type="NCBI Taxonomy" id="2699891"/>
    <lineage>
        <taxon>Bacteria</taxon>
        <taxon>Bacillati</taxon>
        <taxon>Cyanobacteriota</taxon>
        <taxon>Cyanophyceae</taxon>
        <taxon>Coleofasciculales</taxon>
        <taxon>Coleofasciculaceae</taxon>
        <taxon>Limnofasciculus</taxon>
        <taxon>Limnofasciculus baicalensis</taxon>
    </lineage>
</organism>
<keyword evidence="2" id="KW-1185">Reference proteome</keyword>
<dbReference type="InterPro" id="IPR036926">
    <property type="entry name" value="Thymidate_synth/dCMP_Mease_sf"/>
</dbReference>
<dbReference type="AlphaFoldDB" id="A0AAE3GR42"/>
<dbReference type="SUPFAM" id="SSF55831">
    <property type="entry name" value="Thymidylate synthase/dCMP hydroxymethylase"/>
    <property type="match status" value="1"/>
</dbReference>
<dbReference type="EMBL" id="JAMZMM010000049">
    <property type="protein sequence ID" value="MCP2728318.1"/>
    <property type="molecule type" value="Genomic_DNA"/>
</dbReference>
<dbReference type="Proteomes" id="UP001204953">
    <property type="component" value="Unassembled WGS sequence"/>
</dbReference>
<proteinExistence type="predicted"/>
<sequence>MKNSAPLLIEETNLSRAWASAFLHIIDNPGKEISPLLITLTGFTNGIPDEDRAIREALDNCLVANNKQKVHTVANTIFPSSLWRRSKYDRNRLFEMYLNALPRYKALASSKNRRGIYFERLIAFGSGPENGNQLEYIISQYKSRPGVRKSMFQAAIFDPARDHVPSAQLPFPCLQHVSFVPQDKDKTLTINAFYATQQIFEKAYGNYLGLCRLGDFMAHEMGLTLDRMNCFVGVAKLDTIPKSHHSLTALTNVARNALEATTDKQITGGI</sequence>
<protein>
    <submittedName>
        <fullName evidence="1">Thymidylate synthase</fullName>
    </submittedName>
</protein>
<comment type="caution">
    <text evidence="1">The sequence shown here is derived from an EMBL/GenBank/DDBJ whole genome shotgun (WGS) entry which is preliminary data.</text>
</comment>
<evidence type="ECO:0000313" key="1">
    <source>
        <dbReference type="EMBL" id="MCP2728318.1"/>
    </source>
</evidence>
<gene>
    <name evidence="1" type="ORF">NJ959_07500</name>
</gene>
<accession>A0AAE3GR42</accession>
<dbReference type="Gene3D" id="3.30.572.10">
    <property type="entry name" value="Thymidylate synthase/dCMP hydroxymethylase domain"/>
    <property type="match status" value="1"/>
</dbReference>
<evidence type="ECO:0000313" key="2">
    <source>
        <dbReference type="Proteomes" id="UP001204953"/>
    </source>
</evidence>
<reference evidence="1" key="1">
    <citation type="submission" date="2022-06" db="EMBL/GenBank/DDBJ databases">
        <title>New cyanobacteria of genus Symplocastrum in benthos of Lake Baikal.</title>
        <authorList>
            <person name="Sorokovikova E."/>
            <person name="Tikhonova I."/>
            <person name="Krasnopeev A."/>
            <person name="Evseev P."/>
            <person name="Gladkikh A."/>
            <person name="Belykh O."/>
        </authorList>
    </citation>
    <scope>NUCLEOTIDE SEQUENCE</scope>
    <source>
        <strain evidence="1">BBK-W-15</strain>
    </source>
</reference>